<accession>A0A136Q0D8</accession>
<evidence type="ECO:0000256" key="4">
    <source>
        <dbReference type="ARBA" id="ARBA00023125"/>
    </source>
</evidence>
<dbReference type="InterPro" id="IPR007630">
    <property type="entry name" value="RNA_pol_sigma70_r4"/>
</dbReference>
<dbReference type="AlphaFoldDB" id="A0A136Q0D8"/>
<organism evidence="7 8">
    <name type="scientific">Christensenella minuta</name>
    <dbReference type="NCBI Taxonomy" id="626937"/>
    <lineage>
        <taxon>Bacteria</taxon>
        <taxon>Bacillati</taxon>
        <taxon>Bacillota</taxon>
        <taxon>Clostridia</taxon>
        <taxon>Christensenellales</taxon>
        <taxon>Christensenellaceae</taxon>
        <taxon>Christensenella</taxon>
    </lineage>
</organism>
<dbReference type="PIRSF" id="PIRSF000770">
    <property type="entry name" value="RNA_pol_sigma-SigE/K"/>
    <property type="match status" value="1"/>
</dbReference>
<dbReference type="GO" id="GO:0016987">
    <property type="term" value="F:sigma factor activity"/>
    <property type="evidence" value="ECO:0007669"/>
    <property type="project" value="UniProtKB-KW"/>
</dbReference>
<evidence type="ECO:0000259" key="6">
    <source>
        <dbReference type="PROSITE" id="PS00715"/>
    </source>
</evidence>
<keyword evidence="8" id="KW-1185">Reference proteome</keyword>
<dbReference type="Gene3D" id="1.10.10.10">
    <property type="entry name" value="Winged helix-like DNA-binding domain superfamily/Winged helix DNA-binding domain"/>
    <property type="match status" value="1"/>
</dbReference>
<dbReference type="InterPro" id="IPR013324">
    <property type="entry name" value="RNA_pol_sigma_r3/r4-like"/>
</dbReference>
<dbReference type="STRING" id="626937.HMPREF3293_02805"/>
<evidence type="ECO:0000256" key="1">
    <source>
        <dbReference type="ARBA" id="ARBA00007788"/>
    </source>
</evidence>
<protein>
    <submittedName>
        <fullName evidence="7">RNA polymerase sigma-E factor family protein</fullName>
    </submittedName>
</protein>
<evidence type="ECO:0000313" key="8">
    <source>
        <dbReference type="Proteomes" id="UP000070366"/>
    </source>
</evidence>
<dbReference type="InterPro" id="IPR036388">
    <property type="entry name" value="WH-like_DNA-bd_sf"/>
</dbReference>
<dbReference type="Pfam" id="PF04542">
    <property type="entry name" value="Sigma70_r2"/>
    <property type="match status" value="1"/>
</dbReference>
<dbReference type="EMBL" id="LSZW01000065">
    <property type="protein sequence ID" value="KXK64161.1"/>
    <property type="molecule type" value="Genomic_DNA"/>
</dbReference>
<name>A0A136Q0D8_9FIRM</name>
<dbReference type="Pfam" id="PF04545">
    <property type="entry name" value="Sigma70_r4"/>
    <property type="match status" value="1"/>
</dbReference>
<dbReference type="PRINTS" id="PR00046">
    <property type="entry name" value="SIGMA70FCT"/>
</dbReference>
<comment type="similarity">
    <text evidence="1">Belongs to the sigma-70 factor family.</text>
</comment>
<dbReference type="Gene3D" id="1.20.120.1810">
    <property type="match status" value="1"/>
</dbReference>
<dbReference type="InterPro" id="IPR014284">
    <property type="entry name" value="RNA_pol_sigma-70_dom"/>
</dbReference>
<keyword evidence="4" id="KW-0238">DNA-binding</keyword>
<dbReference type="RefSeq" id="WP_066521302.1">
    <property type="nucleotide sequence ID" value="NZ_CABMOF010000005.1"/>
</dbReference>
<dbReference type="GO" id="GO:0003677">
    <property type="term" value="F:DNA binding"/>
    <property type="evidence" value="ECO:0007669"/>
    <property type="project" value="UniProtKB-KW"/>
</dbReference>
<dbReference type="SUPFAM" id="SSF88946">
    <property type="entry name" value="Sigma2 domain of RNA polymerase sigma factors"/>
    <property type="match status" value="1"/>
</dbReference>
<evidence type="ECO:0000313" key="7">
    <source>
        <dbReference type="EMBL" id="KXK64161.1"/>
    </source>
</evidence>
<dbReference type="Proteomes" id="UP000070366">
    <property type="component" value="Unassembled WGS sequence"/>
</dbReference>
<dbReference type="InterPro" id="IPR050813">
    <property type="entry name" value="Sigma-70_Factor"/>
</dbReference>
<evidence type="ECO:0000256" key="3">
    <source>
        <dbReference type="ARBA" id="ARBA00023082"/>
    </source>
</evidence>
<keyword evidence="2" id="KW-0805">Transcription regulation</keyword>
<dbReference type="KEGG" id="cmiu:B1H56_02930"/>
<dbReference type="InterPro" id="IPR013325">
    <property type="entry name" value="RNA_pol_sigma_r2"/>
</dbReference>
<feature type="domain" description="RNA polymerase sigma-70" evidence="6">
    <location>
        <begin position="59"/>
        <end position="72"/>
    </location>
</feature>
<dbReference type="OrthoDB" id="9809557at2"/>
<dbReference type="SUPFAM" id="SSF88659">
    <property type="entry name" value="Sigma3 and sigma4 domains of RNA polymerase sigma factors"/>
    <property type="match status" value="1"/>
</dbReference>
<evidence type="ECO:0000256" key="5">
    <source>
        <dbReference type="ARBA" id="ARBA00023163"/>
    </source>
</evidence>
<proteinExistence type="inferred from homology"/>
<dbReference type="GO" id="GO:0006352">
    <property type="term" value="P:DNA-templated transcription initiation"/>
    <property type="evidence" value="ECO:0007669"/>
    <property type="project" value="InterPro"/>
</dbReference>
<dbReference type="InterPro" id="IPR000943">
    <property type="entry name" value="RNA_pol_sigma70"/>
</dbReference>
<reference evidence="7 8" key="1">
    <citation type="submission" date="2016-02" db="EMBL/GenBank/DDBJ databases">
        <authorList>
            <person name="Wen L."/>
            <person name="He K."/>
            <person name="Yang H."/>
        </authorList>
    </citation>
    <scope>NUCLEOTIDE SEQUENCE [LARGE SCALE GENOMIC DNA]</scope>
    <source>
        <strain evidence="7 8">DSM 22607</strain>
    </source>
</reference>
<gene>
    <name evidence="7" type="ORF">HMPREF3293_02805</name>
</gene>
<keyword evidence="5" id="KW-0804">Transcription</keyword>
<dbReference type="PROSITE" id="PS00715">
    <property type="entry name" value="SIGMA70_1"/>
    <property type="match status" value="1"/>
</dbReference>
<dbReference type="NCBIfam" id="TIGR02937">
    <property type="entry name" value="sigma70-ECF"/>
    <property type="match status" value="1"/>
</dbReference>
<dbReference type="PANTHER" id="PTHR30376">
    <property type="entry name" value="SIGMA FACTOR RPOH HEAT SHOCK RELATED"/>
    <property type="match status" value="1"/>
</dbReference>
<sequence>MKKQLCGKENAGVPLFPAKDLPEISGPGLYEKRSLVEKNLAIVTFVANKYTGRATEFEDLVSVGNIGLIKAADTFDPFKNVQFSTYASRCIENEILMYLRKNTRREVPLGNWKAERMAESGEDLVWAEMERSIDLARVKETAKRLPPKQKKIICLRFGFGGERQRTQKEVARIAGVSQSCVSKVERKFSFLLKAAMGDDVK</sequence>
<dbReference type="PANTHER" id="PTHR30376:SF3">
    <property type="entry name" value="RNA POLYMERASE SIGMA FACTOR RPOH"/>
    <property type="match status" value="1"/>
</dbReference>
<evidence type="ECO:0000256" key="2">
    <source>
        <dbReference type="ARBA" id="ARBA00023015"/>
    </source>
</evidence>
<dbReference type="PATRIC" id="fig|626937.4.peg.2764"/>
<dbReference type="InterPro" id="IPR007627">
    <property type="entry name" value="RNA_pol_sigma70_r2"/>
</dbReference>
<keyword evidence="3" id="KW-0731">Sigma factor</keyword>
<comment type="caution">
    <text evidence="7">The sequence shown here is derived from an EMBL/GenBank/DDBJ whole genome shotgun (WGS) entry which is preliminary data.</text>
</comment>